<evidence type="ECO:0000259" key="1">
    <source>
        <dbReference type="Pfam" id="PF25372"/>
    </source>
</evidence>
<dbReference type="InterPro" id="IPR006553">
    <property type="entry name" value="Leu-rich_rpt_Cys-con_subtyp"/>
</dbReference>
<dbReference type="AlphaFoldDB" id="A0A9J6GEK4"/>
<protein>
    <recommendedName>
        <fullName evidence="1">F-box/LRR-repeat protein 15-like leucin rich repeat domain-containing protein</fullName>
    </recommendedName>
</protein>
<dbReference type="Gene3D" id="3.80.10.10">
    <property type="entry name" value="Ribonuclease Inhibitor"/>
    <property type="match status" value="1"/>
</dbReference>
<dbReference type="VEuPathDB" id="VectorBase:HLOH_042443"/>
<evidence type="ECO:0000313" key="3">
    <source>
        <dbReference type="Proteomes" id="UP000821853"/>
    </source>
</evidence>
<name>A0A9J6GEK4_HAELO</name>
<proteinExistence type="predicted"/>
<sequence length="208" mass="22557">MGLRELAGLKEPGGPVVSPGLQQLRYLGLQRNGTIDDNGLFYIQQGLRNLVTLNLRMCFNVTDDGIRHVAGVETLRSLVLYRCKNLTAASIQHLAARTSSLRHLDIGCCTNIDDSALLNTSCGPGLVGLVSLKMMANLITDRGLSALSKALVNLEFLDVSDCKRITKNGIAHDVWPFAEVTSHENAILHVTQAWHHPTAGSDAYAGNR</sequence>
<dbReference type="GO" id="GO:0031146">
    <property type="term" value="P:SCF-dependent proteasomal ubiquitin-dependent protein catabolic process"/>
    <property type="evidence" value="ECO:0007669"/>
    <property type="project" value="TreeGrafter"/>
</dbReference>
<evidence type="ECO:0000313" key="2">
    <source>
        <dbReference type="EMBL" id="KAH9372912.1"/>
    </source>
</evidence>
<dbReference type="InterPro" id="IPR032675">
    <property type="entry name" value="LRR_dom_sf"/>
</dbReference>
<comment type="caution">
    <text evidence="2">The sequence shown here is derived from an EMBL/GenBank/DDBJ whole genome shotgun (WGS) entry which is preliminary data.</text>
</comment>
<dbReference type="OrthoDB" id="10257471at2759"/>
<dbReference type="PANTHER" id="PTHR13318">
    <property type="entry name" value="PARTNER OF PAIRED, ISOFORM B-RELATED"/>
    <property type="match status" value="1"/>
</dbReference>
<gene>
    <name evidence="2" type="ORF">HPB48_016540</name>
</gene>
<dbReference type="InterPro" id="IPR057207">
    <property type="entry name" value="FBXL15_LRR"/>
</dbReference>
<dbReference type="SUPFAM" id="SSF52047">
    <property type="entry name" value="RNI-like"/>
    <property type="match status" value="1"/>
</dbReference>
<dbReference type="PANTHER" id="PTHR13318:SF190">
    <property type="entry name" value="PARTNER OF PAIRED, ISOFORM B"/>
    <property type="match status" value="1"/>
</dbReference>
<accession>A0A9J6GEK4</accession>
<organism evidence="2 3">
    <name type="scientific">Haemaphysalis longicornis</name>
    <name type="common">Bush tick</name>
    <dbReference type="NCBI Taxonomy" id="44386"/>
    <lineage>
        <taxon>Eukaryota</taxon>
        <taxon>Metazoa</taxon>
        <taxon>Ecdysozoa</taxon>
        <taxon>Arthropoda</taxon>
        <taxon>Chelicerata</taxon>
        <taxon>Arachnida</taxon>
        <taxon>Acari</taxon>
        <taxon>Parasitiformes</taxon>
        <taxon>Ixodida</taxon>
        <taxon>Ixodoidea</taxon>
        <taxon>Ixodidae</taxon>
        <taxon>Haemaphysalinae</taxon>
        <taxon>Haemaphysalis</taxon>
    </lineage>
</organism>
<reference evidence="2 3" key="1">
    <citation type="journal article" date="2020" name="Cell">
        <title>Large-Scale Comparative Analyses of Tick Genomes Elucidate Their Genetic Diversity and Vector Capacities.</title>
        <authorList>
            <consortium name="Tick Genome and Microbiome Consortium (TIGMIC)"/>
            <person name="Jia N."/>
            <person name="Wang J."/>
            <person name="Shi W."/>
            <person name="Du L."/>
            <person name="Sun Y."/>
            <person name="Zhan W."/>
            <person name="Jiang J.F."/>
            <person name="Wang Q."/>
            <person name="Zhang B."/>
            <person name="Ji P."/>
            <person name="Bell-Sakyi L."/>
            <person name="Cui X.M."/>
            <person name="Yuan T.T."/>
            <person name="Jiang B.G."/>
            <person name="Yang W.F."/>
            <person name="Lam T.T."/>
            <person name="Chang Q.C."/>
            <person name="Ding S.J."/>
            <person name="Wang X.J."/>
            <person name="Zhu J.G."/>
            <person name="Ruan X.D."/>
            <person name="Zhao L."/>
            <person name="Wei J.T."/>
            <person name="Ye R.Z."/>
            <person name="Que T.C."/>
            <person name="Du C.H."/>
            <person name="Zhou Y.H."/>
            <person name="Cheng J.X."/>
            <person name="Dai P.F."/>
            <person name="Guo W.B."/>
            <person name="Han X.H."/>
            <person name="Huang E.J."/>
            <person name="Li L.F."/>
            <person name="Wei W."/>
            <person name="Gao Y.C."/>
            <person name="Liu J.Z."/>
            <person name="Shao H.Z."/>
            <person name="Wang X."/>
            <person name="Wang C.C."/>
            <person name="Yang T.C."/>
            <person name="Huo Q.B."/>
            <person name="Li W."/>
            <person name="Chen H.Y."/>
            <person name="Chen S.E."/>
            <person name="Zhou L.G."/>
            <person name="Ni X.B."/>
            <person name="Tian J.H."/>
            <person name="Sheng Y."/>
            <person name="Liu T."/>
            <person name="Pan Y.S."/>
            <person name="Xia L.Y."/>
            <person name="Li J."/>
            <person name="Zhao F."/>
            <person name="Cao W.C."/>
        </authorList>
    </citation>
    <scope>NUCLEOTIDE SEQUENCE [LARGE SCALE GENOMIC DNA]</scope>
    <source>
        <strain evidence="2">HaeL-2018</strain>
    </source>
</reference>
<dbReference type="GO" id="GO:0019005">
    <property type="term" value="C:SCF ubiquitin ligase complex"/>
    <property type="evidence" value="ECO:0007669"/>
    <property type="project" value="TreeGrafter"/>
</dbReference>
<dbReference type="OMA" id="FHAKQTH"/>
<dbReference type="Pfam" id="PF25372">
    <property type="entry name" value="DUF7885"/>
    <property type="match status" value="1"/>
</dbReference>
<feature type="domain" description="F-box/LRR-repeat protein 15-like leucin rich repeat" evidence="1">
    <location>
        <begin position="75"/>
        <end position="172"/>
    </location>
</feature>
<dbReference type="EMBL" id="JABSTR010000006">
    <property type="protein sequence ID" value="KAH9372912.1"/>
    <property type="molecule type" value="Genomic_DNA"/>
</dbReference>
<dbReference type="SMART" id="SM00367">
    <property type="entry name" value="LRR_CC"/>
    <property type="match status" value="5"/>
</dbReference>
<keyword evidence="3" id="KW-1185">Reference proteome</keyword>
<dbReference type="Proteomes" id="UP000821853">
    <property type="component" value="Chromosome 4"/>
</dbReference>